<proteinExistence type="predicted"/>
<dbReference type="SUPFAM" id="SSF160272">
    <property type="entry name" value="Shew3726-like"/>
    <property type="match status" value="1"/>
</dbReference>
<dbReference type="EMBL" id="WUEY01000014">
    <property type="protein sequence ID" value="NEI72925.1"/>
    <property type="molecule type" value="Genomic_DNA"/>
</dbReference>
<accession>A0A6L9UA72</accession>
<organism evidence="1 2">
    <name type="scientific">Rhizobium lusitanum</name>
    <dbReference type="NCBI Taxonomy" id="293958"/>
    <lineage>
        <taxon>Bacteria</taxon>
        <taxon>Pseudomonadati</taxon>
        <taxon>Pseudomonadota</taxon>
        <taxon>Alphaproteobacteria</taxon>
        <taxon>Hyphomicrobiales</taxon>
        <taxon>Rhizobiaceae</taxon>
        <taxon>Rhizobium/Agrobacterium group</taxon>
        <taxon>Rhizobium</taxon>
    </lineage>
</organism>
<gene>
    <name evidence="1" type="ORF">GR212_25515</name>
</gene>
<dbReference type="AlphaFoldDB" id="A0A6L9UA72"/>
<name>A0A6L9UA72_9HYPH</name>
<evidence type="ECO:0000313" key="1">
    <source>
        <dbReference type="EMBL" id="NEI72925.1"/>
    </source>
</evidence>
<reference evidence="1 2" key="1">
    <citation type="submission" date="2019-12" db="EMBL/GenBank/DDBJ databases">
        <title>Rhizobium genotypes associated with high levels of biological nitrogen fixation by grain legumes in a temperate-maritime cropping system.</title>
        <authorList>
            <person name="Maluk M."/>
            <person name="Francesc Ferrando Molina F."/>
            <person name="Lopez Del Egido L."/>
            <person name="Lafos M."/>
            <person name="Langarica-Fuentes A."/>
            <person name="Gebre Yohannes G."/>
            <person name="Young M.W."/>
            <person name="Martin P."/>
            <person name="Gantlett R."/>
            <person name="Kenicer G."/>
            <person name="Hawes C."/>
            <person name="Begg G.S."/>
            <person name="Quilliam R.S."/>
            <person name="Squire G.R."/>
            <person name="Poole P.S."/>
            <person name="Young P.W."/>
            <person name="Iannetta P.M."/>
            <person name="James E.K."/>
        </authorList>
    </citation>
    <scope>NUCLEOTIDE SEQUENCE [LARGE SCALE GENOMIC DNA]</scope>
    <source>
        <strain evidence="1 2">JHI1118</strain>
    </source>
</reference>
<dbReference type="InterPro" id="IPR009962">
    <property type="entry name" value="DUF1488"/>
</dbReference>
<evidence type="ECO:0000313" key="2">
    <source>
        <dbReference type="Proteomes" id="UP000483035"/>
    </source>
</evidence>
<dbReference type="InterPro" id="IPR036692">
    <property type="entry name" value="Shew3726-like_sf"/>
</dbReference>
<sequence>MAIAFPNSARSYDETAQRVRFLGYDGMFEIRFLLDIDVLANGSSSSVTSENDYLIAFDRFRTKILDVAKRAYNSRRTSPIILRLADFR</sequence>
<comment type="caution">
    <text evidence="1">The sequence shown here is derived from an EMBL/GenBank/DDBJ whole genome shotgun (WGS) entry which is preliminary data.</text>
</comment>
<dbReference type="RefSeq" id="WP_163990783.1">
    <property type="nucleotide sequence ID" value="NZ_WUEY01000014.1"/>
</dbReference>
<protein>
    <submittedName>
        <fullName evidence="1">DUF1488 family protein</fullName>
    </submittedName>
</protein>
<dbReference type="Pfam" id="PF07369">
    <property type="entry name" value="DUF1488"/>
    <property type="match status" value="1"/>
</dbReference>
<dbReference type="Proteomes" id="UP000483035">
    <property type="component" value="Unassembled WGS sequence"/>
</dbReference>